<dbReference type="Proteomes" id="UP001172386">
    <property type="component" value="Unassembled WGS sequence"/>
</dbReference>
<name>A0ACC3A716_9EURO</name>
<comment type="caution">
    <text evidence="1">The sequence shown here is derived from an EMBL/GenBank/DDBJ whole genome shotgun (WGS) entry which is preliminary data.</text>
</comment>
<evidence type="ECO:0000313" key="2">
    <source>
        <dbReference type="Proteomes" id="UP001172386"/>
    </source>
</evidence>
<dbReference type="EMBL" id="JAPDRQ010000078">
    <property type="protein sequence ID" value="KAJ9656402.1"/>
    <property type="molecule type" value="Genomic_DNA"/>
</dbReference>
<gene>
    <name evidence="1" type="ORF">H2198_004980</name>
</gene>
<protein>
    <submittedName>
        <fullName evidence="1">Uncharacterized protein</fullName>
    </submittedName>
</protein>
<evidence type="ECO:0000313" key="1">
    <source>
        <dbReference type="EMBL" id="KAJ9656402.1"/>
    </source>
</evidence>
<keyword evidence="2" id="KW-1185">Reference proteome</keyword>
<accession>A0ACC3A716</accession>
<proteinExistence type="predicted"/>
<sequence>MDHKEMIGHVEFSKGDVELGDANSLRQTLTRKEAERGISRKYDKHVLPLVWVLFILSYLDRGNIGNAKTAGAQKDLKLSSGQWAWVLLSFYITYTCLEWAVLFWKLFPAHIYVSAMCFGWGLVAMCAGLVHSFGGLVSCRVLLAVFEAGFGAGVPYYLSLAYKRRELGVRVSILLGSSPIANCIAGAMAYGISQIKSSLAPWRMIFLIGKSALTTLCIIANTSVEGAPTLFMVPIVWFFLMDSPKTAKFLTQEERTLAVERMETKDTTRKSKLSTTQLLAGLRDYKNWCHAILHFSCNYSFAALSNFLPTIVNHMGYSSINAQGLTAPPYLGAFITSMLAAWISDRTGSRGWTMSFCASFSTIGYALLATQHTTGLRYLGIWFAACGIFPALAINMVWMLNNNAGDTKRGIGMSLLAIIGQCSSFVASTVFPNEDAPYFVTGTAIGCGLSGLIVPMGIILHFAYTAENKRKDREYGTAQDREGPIDVTNDGDKHKDFRLLT</sequence>
<organism evidence="1 2">
    <name type="scientific">Neophaeococcomyces mojaviensis</name>
    <dbReference type="NCBI Taxonomy" id="3383035"/>
    <lineage>
        <taxon>Eukaryota</taxon>
        <taxon>Fungi</taxon>
        <taxon>Dikarya</taxon>
        <taxon>Ascomycota</taxon>
        <taxon>Pezizomycotina</taxon>
        <taxon>Eurotiomycetes</taxon>
        <taxon>Chaetothyriomycetidae</taxon>
        <taxon>Chaetothyriales</taxon>
        <taxon>Chaetothyriales incertae sedis</taxon>
        <taxon>Neophaeococcomyces</taxon>
    </lineage>
</organism>
<reference evidence="1" key="1">
    <citation type="submission" date="2022-10" db="EMBL/GenBank/DDBJ databases">
        <title>Culturing micro-colonial fungi from biological soil crusts in the Mojave desert and describing Neophaeococcomyces mojavensis, and introducing the new genera and species Taxawa tesnikishii.</title>
        <authorList>
            <person name="Kurbessoian T."/>
            <person name="Stajich J.E."/>
        </authorList>
    </citation>
    <scope>NUCLEOTIDE SEQUENCE</scope>
    <source>
        <strain evidence="1">JES_112</strain>
    </source>
</reference>